<dbReference type="PANTHER" id="PTHR11610:SF147">
    <property type="entry name" value="PANCREATIC TRIACYLGLYCEROL LIPASE"/>
    <property type="match status" value="1"/>
</dbReference>
<reference evidence="14" key="1">
    <citation type="submission" date="2018-12" db="EMBL/GenBank/DDBJ databases">
        <authorList>
            <person name="Yazar S."/>
        </authorList>
    </citation>
    <scope>NUCLEOTIDE SEQUENCE [LARGE SCALE GENOMIC DNA]</scope>
</reference>
<dbReference type="InterPro" id="IPR013818">
    <property type="entry name" value="Lipase"/>
</dbReference>
<reference evidence="13" key="2">
    <citation type="submission" date="2025-08" db="UniProtKB">
        <authorList>
            <consortium name="Ensembl"/>
        </authorList>
    </citation>
    <scope>IDENTIFICATION</scope>
</reference>
<dbReference type="OMA" id="ICKVKIC"/>
<accession>A0A4X2KEN6</accession>
<dbReference type="InterPro" id="IPR029058">
    <property type="entry name" value="AB_hydrolase_fold"/>
</dbReference>
<comment type="similarity">
    <text evidence="2 10">Belongs to the AB hydrolase superfamily. Lipase family.</text>
</comment>
<dbReference type="GO" id="GO:0005615">
    <property type="term" value="C:extracellular space"/>
    <property type="evidence" value="ECO:0007669"/>
    <property type="project" value="TreeGrafter"/>
</dbReference>
<evidence type="ECO:0000256" key="6">
    <source>
        <dbReference type="ARBA" id="ARBA00022837"/>
    </source>
</evidence>
<keyword evidence="4" id="KW-0479">Metal-binding</keyword>
<dbReference type="GO" id="GO:0004465">
    <property type="term" value="F:lipoprotein lipase activity"/>
    <property type="evidence" value="ECO:0007669"/>
    <property type="project" value="TreeGrafter"/>
</dbReference>
<evidence type="ECO:0000256" key="8">
    <source>
        <dbReference type="ARBA" id="ARBA00023098"/>
    </source>
</evidence>
<organism evidence="13 14">
    <name type="scientific">Vombatus ursinus</name>
    <name type="common">Common wombat</name>
    <dbReference type="NCBI Taxonomy" id="29139"/>
    <lineage>
        <taxon>Eukaryota</taxon>
        <taxon>Metazoa</taxon>
        <taxon>Chordata</taxon>
        <taxon>Craniata</taxon>
        <taxon>Vertebrata</taxon>
        <taxon>Euteleostomi</taxon>
        <taxon>Mammalia</taxon>
        <taxon>Metatheria</taxon>
        <taxon>Diprotodontia</taxon>
        <taxon>Vombatidae</taxon>
        <taxon>Vombatus</taxon>
    </lineage>
</organism>
<comment type="subcellular location">
    <subcellularLocation>
        <location evidence="1 11">Secreted</location>
    </subcellularLocation>
</comment>
<dbReference type="GeneTree" id="ENSGT00940000160632"/>
<dbReference type="PRINTS" id="PR00823">
    <property type="entry name" value="PANCLIPASE"/>
</dbReference>
<feature type="domain" description="Lipase" evidence="12">
    <location>
        <begin position="11"/>
        <end position="102"/>
    </location>
</feature>
<evidence type="ECO:0000256" key="1">
    <source>
        <dbReference type="ARBA" id="ARBA00004613"/>
    </source>
</evidence>
<evidence type="ECO:0000256" key="2">
    <source>
        <dbReference type="ARBA" id="ARBA00010701"/>
    </source>
</evidence>
<evidence type="ECO:0000256" key="3">
    <source>
        <dbReference type="ARBA" id="ARBA00022525"/>
    </source>
</evidence>
<keyword evidence="6" id="KW-0106">Calcium</keyword>
<evidence type="ECO:0000256" key="5">
    <source>
        <dbReference type="ARBA" id="ARBA00022801"/>
    </source>
</evidence>
<dbReference type="GO" id="GO:0016042">
    <property type="term" value="P:lipid catabolic process"/>
    <property type="evidence" value="ECO:0007669"/>
    <property type="project" value="UniProtKB-KW"/>
</dbReference>
<dbReference type="AlphaFoldDB" id="A0A4X2KEN6"/>
<dbReference type="InterPro" id="IPR002331">
    <property type="entry name" value="Lipase_panc"/>
</dbReference>
<evidence type="ECO:0000256" key="7">
    <source>
        <dbReference type="ARBA" id="ARBA00022963"/>
    </source>
</evidence>
<protein>
    <recommendedName>
        <fullName evidence="11">Triacylglycerol lipase</fullName>
        <ecNumber evidence="11">3.1.1.3</ecNumber>
    </recommendedName>
    <alternativeName>
        <fullName evidence="11">Pancreatic lipase</fullName>
    </alternativeName>
</protein>
<evidence type="ECO:0000313" key="14">
    <source>
        <dbReference type="Proteomes" id="UP000314987"/>
    </source>
</evidence>
<dbReference type="STRING" id="29139.ENSVURP00010010384"/>
<proteinExistence type="inferred from homology"/>
<evidence type="ECO:0000313" key="13">
    <source>
        <dbReference type="Ensembl" id="ENSVURP00010010384.1"/>
    </source>
</evidence>
<evidence type="ECO:0000256" key="11">
    <source>
        <dbReference type="RuleBase" id="RU362046"/>
    </source>
</evidence>
<keyword evidence="7 11" id="KW-0442">Lipid degradation</keyword>
<evidence type="ECO:0000256" key="10">
    <source>
        <dbReference type="RuleBase" id="RU004262"/>
    </source>
</evidence>
<dbReference type="Pfam" id="PF00151">
    <property type="entry name" value="Lipase"/>
    <property type="match status" value="1"/>
</dbReference>
<keyword evidence="8 11" id="KW-0443">Lipid metabolism</keyword>
<dbReference type="Proteomes" id="UP000314987">
    <property type="component" value="Unassembled WGS sequence"/>
</dbReference>
<dbReference type="PANTHER" id="PTHR11610">
    <property type="entry name" value="LIPASE"/>
    <property type="match status" value="1"/>
</dbReference>
<dbReference type="Ensembl" id="ENSVURT00010011771.1">
    <property type="protein sequence ID" value="ENSVURP00010010384.1"/>
    <property type="gene ID" value="ENSVURG00010008013.1"/>
</dbReference>
<name>A0A4X2KEN6_VOMUR</name>
<dbReference type="Gene3D" id="3.40.50.1820">
    <property type="entry name" value="alpha/beta hydrolase"/>
    <property type="match status" value="1"/>
</dbReference>
<dbReference type="SUPFAM" id="SSF53474">
    <property type="entry name" value="alpha/beta-Hydrolases"/>
    <property type="match status" value="1"/>
</dbReference>
<keyword evidence="14" id="KW-1185">Reference proteome</keyword>
<dbReference type="GO" id="GO:0046872">
    <property type="term" value="F:metal ion binding"/>
    <property type="evidence" value="ECO:0007669"/>
    <property type="project" value="UniProtKB-KW"/>
</dbReference>
<dbReference type="InterPro" id="IPR000734">
    <property type="entry name" value="TAG_lipase"/>
</dbReference>
<sequence length="112" mass="12917">MFLFWVITGDQVCYPRVGCFTDDKPWAGIVQRPFKVLPWSPQDINTRFLLYTNESPNKYQVNNLVSVKSSNFNKNRKTRFVVHGFIDKGEEDWLTSVCKEGGSNPAFDASYL</sequence>
<keyword evidence="3 11" id="KW-0964">Secreted</keyword>
<dbReference type="PRINTS" id="PR00821">
    <property type="entry name" value="TAGLIPASE"/>
</dbReference>
<evidence type="ECO:0000259" key="12">
    <source>
        <dbReference type="Pfam" id="PF00151"/>
    </source>
</evidence>
<keyword evidence="9 11" id="KW-1015">Disulfide bond</keyword>
<reference evidence="13" key="3">
    <citation type="submission" date="2025-09" db="UniProtKB">
        <authorList>
            <consortium name="Ensembl"/>
        </authorList>
    </citation>
    <scope>IDENTIFICATION</scope>
</reference>
<evidence type="ECO:0000256" key="9">
    <source>
        <dbReference type="ARBA" id="ARBA00023157"/>
    </source>
</evidence>
<comment type="catalytic activity">
    <reaction evidence="11">
        <text>a triacylglycerol + H2O = a diacylglycerol + a fatty acid + H(+)</text>
        <dbReference type="Rhea" id="RHEA:12044"/>
        <dbReference type="ChEBI" id="CHEBI:15377"/>
        <dbReference type="ChEBI" id="CHEBI:15378"/>
        <dbReference type="ChEBI" id="CHEBI:17855"/>
        <dbReference type="ChEBI" id="CHEBI:18035"/>
        <dbReference type="ChEBI" id="CHEBI:28868"/>
        <dbReference type="EC" id="3.1.1.3"/>
    </reaction>
</comment>
<evidence type="ECO:0000256" key="4">
    <source>
        <dbReference type="ARBA" id="ARBA00022723"/>
    </source>
</evidence>
<dbReference type="EC" id="3.1.1.3" evidence="11"/>
<keyword evidence="5" id="KW-0378">Hydrolase</keyword>